<protein>
    <submittedName>
        <fullName evidence="2">Uncharacterized protein</fullName>
    </submittedName>
</protein>
<proteinExistence type="predicted"/>
<keyword evidence="1" id="KW-0472">Membrane</keyword>
<dbReference type="AlphaFoldDB" id="A0A1Y0B055"/>
<reference evidence="2" key="1">
    <citation type="submission" date="2017-03" db="EMBL/GenBank/DDBJ databases">
        <title>The mitochondrial genome of the carnivorous plant Utricularia reniformis (Lentibulariaceae): structure, comparative analysis and evolutionary landmarks.</title>
        <authorList>
            <person name="Silva S.R."/>
            <person name="Alvarenga D.O."/>
            <person name="Michael T.P."/>
            <person name="Miranda V.F.O."/>
            <person name="Varani A.M."/>
        </authorList>
    </citation>
    <scope>NUCLEOTIDE SEQUENCE</scope>
</reference>
<keyword evidence="2" id="KW-0496">Mitochondrion</keyword>
<feature type="transmembrane region" description="Helical" evidence="1">
    <location>
        <begin position="12"/>
        <end position="35"/>
    </location>
</feature>
<name>A0A1Y0B055_9LAMI</name>
<sequence>MPKEEFICLESAVGFAPIFHAFGAMVLPFFSVSFLKCGHYLPINIILSFVLKEARSFT</sequence>
<dbReference type="EMBL" id="KY774314">
    <property type="protein sequence ID" value="ART30758.1"/>
    <property type="molecule type" value="Genomic_DNA"/>
</dbReference>
<keyword evidence="1" id="KW-0812">Transmembrane</keyword>
<accession>A0A1Y0B055</accession>
<keyword evidence="1" id="KW-1133">Transmembrane helix</keyword>
<organism evidence="2">
    <name type="scientific">Utricularia reniformis</name>
    <dbReference type="NCBI Taxonomy" id="192314"/>
    <lineage>
        <taxon>Eukaryota</taxon>
        <taxon>Viridiplantae</taxon>
        <taxon>Streptophyta</taxon>
        <taxon>Embryophyta</taxon>
        <taxon>Tracheophyta</taxon>
        <taxon>Spermatophyta</taxon>
        <taxon>Magnoliopsida</taxon>
        <taxon>eudicotyledons</taxon>
        <taxon>Gunneridae</taxon>
        <taxon>Pentapetalae</taxon>
        <taxon>asterids</taxon>
        <taxon>lamiids</taxon>
        <taxon>Lamiales</taxon>
        <taxon>Lentibulariaceae</taxon>
        <taxon>Utricularia</taxon>
    </lineage>
</organism>
<evidence type="ECO:0000313" key="2">
    <source>
        <dbReference type="EMBL" id="ART30758.1"/>
    </source>
</evidence>
<evidence type="ECO:0000256" key="1">
    <source>
        <dbReference type="SAM" id="Phobius"/>
    </source>
</evidence>
<geneLocation type="mitochondrion" evidence="2"/>
<gene>
    <name evidence="2" type="ORF">AEK19_MT0502</name>
</gene>